<dbReference type="Gramene" id="HORVU.MOREX.r2.1HG0064020.1">
    <property type="protein sequence ID" value="HORVU.MOREX.r2.1HG0064020.1"/>
    <property type="gene ID" value="HORVU.MOREX.r2.1HG0064020"/>
</dbReference>
<dbReference type="Gene3D" id="1.20.58.2220">
    <property type="entry name" value="Formin, FH2 domain"/>
    <property type="match status" value="1"/>
</dbReference>
<comment type="similarity">
    <text evidence="6">Belongs to the formin-like family. Class-I subfamily.</text>
</comment>
<keyword evidence="3" id="KW-0732">Signal</keyword>
<dbReference type="Pfam" id="PF02181">
    <property type="entry name" value="FH2"/>
    <property type="match status" value="1"/>
</dbReference>
<dbReference type="InterPro" id="IPR042201">
    <property type="entry name" value="FH2_Formin_sf"/>
</dbReference>
<keyword evidence="12" id="KW-1185">Reference proteome</keyword>
<keyword evidence="2 9" id="KW-0812">Transmembrane</keyword>
<dbReference type="Gramene" id="HORVU.MOREX.r3.1HG0078650.1">
    <property type="protein sequence ID" value="HORVU.MOREX.r3.1HG0078650.1"/>
    <property type="gene ID" value="HORVU.MOREX.r3.1HG0078650"/>
</dbReference>
<evidence type="ECO:0000313" key="11">
    <source>
        <dbReference type="EnsemblPlants" id="HORVU.MOREX.r3.1HG0078650.1"/>
    </source>
</evidence>
<feature type="region of interest" description="Disordered" evidence="8">
    <location>
        <begin position="803"/>
        <end position="824"/>
    </location>
</feature>
<reference evidence="12" key="1">
    <citation type="journal article" date="2012" name="Nature">
        <title>A physical, genetic and functional sequence assembly of the barley genome.</title>
        <authorList>
            <consortium name="The International Barley Genome Sequencing Consortium"/>
            <person name="Mayer K.F."/>
            <person name="Waugh R."/>
            <person name="Brown J.W."/>
            <person name="Schulman A."/>
            <person name="Langridge P."/>
            <person name="Platzer M."/>
            <person name="Fincher G.B."/>
            <person name="Muehlbauer G.J."/>
            <person name="Sato K."/>
            <person name="Close T.J."/>
            <person name="Wise R.P."/>
            <person name="Stein N."/>
        </authorList>
    </citation>
    <scope>NUCLEOTIDE SEQUENCE [LARGE SCALE GENOMIC DNA]</scope>
    <source>
        <strain evidence="12">cv. Morex</strain>
    </source>
</reference>
<dbReference type="EnsemblPlants" id="HORVU.MOREX.r3.1HG0078650.1">
    <property type="protein sequence ID" value="HORVU.MOREX.r3.1HG0078650.1"/>
    <property type="gene ID" value="HORVU.MOREX.r3.1HG0078650"/>
</dbReference>
<dbReference type="Proteomes" id="UP000011116">
    <property type="component" value="Chromosome 1H"/>
</dbReference>
<dbReference type="OrthoDB" id="1668162at2759"/>
<evidence type="ECO:0000256" key="3">
    <source>
        <dbReference type="ARBA" id="ARBA00022729"/>
    </source>
</evidence>
<reference evidence="11" key="3">
    <citation type="submission" date="2022-01" db="UniProtKB">
        <authorList>
            <consortium name="EnsemblPlants"/>
        </authorList>
    </citation>
    <scope>IDENTIFICATION</scope>
    <source>
        <strain evidence="11">subsp. vulgare</strain>
    </source>
</reference>
<dbReference type="PANTHER" id="PTHR23213">
    <property type="entry name" value="FORMIN-RELATED"/>
    <property type="match status" value="1"/>
</dbReference>
<protein>
    <recommendedName>
        <fullName evidence="7">Formin-like protein</fullName>
    </recommendedName>
</protein>
<evidence type="ECO:0000259" key="10">
    <source>
        <dbReference type="PROSITE" id="PS51444"/>
    </source>
</evidence>
<feature type="compositionally biased region" description="Pro residues" evidence="8">
    <location>
        <begin position="80"/>
        <end position="95"/>
    </location>
</feature>
<reference evidence="11" key="2">
    <citation type="submission" date="2020-10" db="EMBL/GenBank/DDBJ databases">
        <authorList>
            <person name="Scholz U."/>
            <person name="Mascher M."/>
            <person name="Fiebig A."/>
        </authorList>
    </citation>
    <scope>NUCLEOTIDE SEQUENCE [LARGE SCALE GENOMIC DNA]</scope>
    <source>
        <strain evidence="11">cv. Morex</strain>
    </source>
</reference>
<dbReference type="GO" id="GO:0030036">
    <property type="term" value="P:actin cytoskeleton organization"/>
    <property type="evidence" value="ECO:0000318"/>
    <property type="project" value="GO_Central"/>
</dbReference>
<accession>A0A8I6WID3</accession>
<evidence type="ECO:0000256" key="7">
    <source>
        <dbReference type="RuleBase" id="RU361260"/>
    </source>
</evidence>
<feature type="region of interest" description="Disordered" evidence="8">
    <location>
        <begin position="78"/>
        <end position="138"/>
    </location>
</feature>
<dbReference type="InterPro" id="IPR015425">
    <property type="entry name" value="FH2_Formin"/>
</dbReference>
<feature type="compositionally biased region" description="Basic residues" evidence="8">
    <location>
        <begin position="207"/>
        <end position="219"/>
    </location>
</feature>
<sequence>MLCSNSSSSPSSRLQKRSSSLSLAAAPAQSHTAPPRLSCSPMPLSLALLLTLASLLLPAAVVADGTVRRLLHEPLFPIEWTPPPSPPASAPPPPGFSSDPSTPAPPDTVTPAPPQPSTVPAVVSSPGGPAPRVHGGGGTPKAAIVVASAAAAAFLALFAFAAAFLLTGRVPRHPVQPRVPEHPGGHTHVSGSSGPSAAVAGSSTASHYRKARHERARRGICHDVDTVPSPELRPLPPLRRESDAVVGSSEEEAAYYTPGQRSAGSGGGEGRGTWTEASASSSSARTTTASRLSLPSLTSDFFPTTPVAAAASASTAAPPPAPPVQRSRRTTPGTRFSAGPASANPPPPQPQTFNNTISMRRSLNPARAEDPSVAVRAAPVMAMMKENEEGSSMRMHGNDGARPGLKPLHREKVRGASSDESDMVWGGHKSNSFQSEEDMIEVVAMNHAGAKRAGMSTQLRREERVLDPEKEESIAILMRALNVTPDEVSDALLNGNGECLGAEHLETLVKMAPTKEEELKLRDFTGESSKLGSVECFLKAVLDIPFAFKRVDAMLYRANFENEIVYLRKCFQTIEAACDDLKGSRLFLRLLEAVLRTGNKMNVGTNWGDAKASKLDTLLKLAVVKCADGKTTLLHFAVKEIARQEDEKSGEVAENHIQFRKHGLKVVSALSSELGSVKKAATMDFDVLHGYVSRLETGIGKITSVIMLEKQCRKGEGFFAAMRGFLKEAEQGIKQVRHEERKAMERVKEITGYFHGNTAKEEAHPLRMFMVVRDFIAILDRVCREIGQQDRVFVGSARSFRASATSPSPLLSMHGQRGRDNNSDEAVLLGAGNVDQEQ</sequence>
<feature type="transmembrane region" description="Helical" evidence="9">
    <location>
        <begin position="42"/>
        <end position="63"/>
    </location>
</feature>
<dbReference type="SMART" id="SM00498">
    <property type="entry name" value="FH2"/>
    <property type="match status" value="1"/>
</dbReference>
<name>A0A8I6WID3_HORVV</name>
<comment type="subcellular location">
    <subcellularLocation>
        <location evidence="1">Membrane</location>
        <topology evidence="1">Single-pass membrane protein</topology>
    </subcellularLocation>
</comment>
<feature type="domain" description="FH2" evidence="10">
    <location>
        <begin position="395"/>
        <end position="805"/>
    </location>
</feature>
<feature type="compositionally biased region" description="Low complexity" evidence="8">
    <location>
        <begin position="272"/>
        <end position="291"/>
    </location>
</feature>
<evidence type="ECO:0000256" key="9">
    <source>
        <dbReference type="SAM" id="Phobius"/>
    </source>
</evidence>
<evidence type="ECO:0000256" key="4">
    <source>
        <dbReference type="ARBA" id="ARBA00022989"/>
    </source>
</evidence>
<dbReference type="AlphaFoldDB" id="A0A8I6WID3"/>
<proteinExistence type="inferred from homology"/>
<dbReference type="KEGG" id="hvg:123416721"/>
<dbReference type="GO" id="GO:0045010">
    <property type="term" value="P:actin nucleation"/>
    <property type="evidence" value="ECO:0007669"/>
    <property type="project" value="InterPro"/>
</dbReference>
<dbReference type="SMR" id="A0A8I6WID3"/>
<evidence type="ECO:0000256" key="2">
    <source>
        <dbReference type="ARBA" id="ARBA00022692"/>
    </source>
</evidence>
<feature type="region of interest" description="Disordered" evidence="8">
    <location>
        <begin position="310"/>
        <end position="354"/>
    </location>
</feature>
<evidence type="ECO:0000256" key="8">
    <source>
        <dbReference type="SAM" id="MobiDB-lite"/>
    </source>
</evidence>
<feature type="region of interest" description="Disordered" evidence="8">
    <location>
        <begin position="1"/>
        <end position="37"/>
    </location>
</feature>
<gene>
    <name evidence="11" type="primary">LOC123416721</name>
</gene>
<dbReference type="PROSITE" id="PS51444">
    <property type="entry name" value="FH2"/>
    <property type="match status" value="1"/>
</dbReference>
<dbReference type="PANTHER" id="PTHR23213:SF339">
    <property type="entry name" value="FORMIN-LIKE PROTEIN 4"/>
    <property type="match status" value="1"/>
</dbReference>
<keyword evidence="4 9" id="KW-1133">Transmembrane helix</keyword>
<feature type="compositionally biased region" description="Low complexity" evidence="8">
    <location>
        <begin position="1"/>
        <end position="30"/>
    </location>
</feature>
<dbReference type="GO" id="GO:0005856">
    <property type="term" value="C:cytoskeleton"/>
    <property type="evidence" value="ECO:0000318"/>
    <property type="project" value="GO_Central"/>
</dbReference>
<feature type="region of interest" description="Disordered" evidence="8">
    <location>
        <begin position="175"/>
        <end position="291"/>
    </location>
</feature>
<evidence type="ECO:0000313" key="12">
    <source>
        <dbReference type="Proteomes" id="UP000011116"/>
    </source>
</evidence>
<dbReference type="RefSeq" id="XP_044962748.1">
    <property type="nucleotide sequence ID" value="XM_045106813.1"/>
</dbReference>
<dbReference type="GO" id="GO:0016020">
    <property type="term" value="C:membrane"/>
    <property type="evidence" value="ECO:0007669"/>
    <property type="project" value="UniProtKB-SubCell"/>
</dbReference>
<evidence type="ECO:0000256" key="5">
    <source>
        <dbReference type="ARBA" id="ARBA00023136"/>
    </source>
</evidence>
<dbReference type="GO" id="GO:0051015">
    <property type="term" value="F:actin filament binding"/>
    <property type="evidence" value="ECO:0000318"/>
    <property type="project" value="GO_Central"/>
</dbReference>
<organism evidence="11 12">
    <name type="scientific">Hordeum vulgare subsp. vulgare</name>
    <name type="common">Domesticated barley</name>
    <dbReference type="NCBI Taxonomy" id="112509"/>
    <lineage>
        <taxon>Eukaryota</taxon>
        <taxon>Viridiplantae</taxon>
        <taxon>Streptophyta</taxon>
        <taxon>Embryophyta</taxon>
        <taxon>Tracheophyta</taxon>
        <taxon>Spermatophyta</taxon>
        <taxon>Magnoliopsida</taxon>
        <taxon>Liliopsida</taxon>
        <taxon>Poales</taxon>
        <taxon>Poaceae</taxon>
        <taxon>BOP clade</taxon>
        <taxon>Pooideae</taxon>
        <taxon>Triticodae</taxon>
        <taxon>Triticeae</taxon>
        <taxon>Hordeinae</taxon>
        <taxon>Hordeum</taxon>
    </lineage>
</organism>
<evidence type="ECO:0000256" key="1">
    <source>
        <dbReference type="ARBA" id="ARBA00004167"/>
    </source>
</evidence>
<evidence type="ECO:0000256" key="6">
    <source>
        <dbReference type="ARBA" id="ARBA00025793"/>
    </source>
</evidence>
<dbReference type="SUPFAM" id="SSF101447">
    <property type="entry name" value="Formin homology 2 domain (FH2 domain)"/>
    <property type="match status" value="1"/>
</dbReference>
<dbReference type="GeneID" id="123416721"/>
<keyword evidence="5 9" id="KW-0472">Membrane</keyword>
<feature type="compositionally biased region" description="Pro residues" evidence="8">
    <location>
        <begin position="102"/>
        <end position="117"/>
    </location>
</feature>
<feature type="transmembrane region" description="Helical" evidence="9">
    <location>
        <begin position="142"/>
        <end position="166"/>
    </location>
</feature>
<feature type="compositionally biased region" description="Low complexity" evidence="8">
    <location>
        <begin position="190"/>
        <end position="206"/>
    </location>
</feature>
<dbReference type="InterPro" id="IPR027643">
    <property type="entry name" value="Formin-like_plant"/>
</dbReference>